<proteinExistence type="predicted"/>
<dbReference type="PANTHER" id="PTHR47926:SF511">
    <property type="entry name" value="PENTATRICOPEPTIDE REPEAT-CONTAINING PROTEIN"/>
    <property type="match status" value="1"/>
</dbReference>
<feature type="repeat" description="PPR" evidence="4">
    <location>
        <begin position="855"/>
        <end position="889"/>
    </location>
</feature>
<evidence type="ECO:0000256" key="3">
    <source>
        <dbReference type="ARBA" id="ARBA00023163"/>
    </source>
</evidence>
<keyword evidence="2" id="KW-0805">Transcription regulation</keyword>
<dbReference type="eggNOG" id="KOG4197">
    <property type="taxonomic scope" value="Eukaryota"/>
</dbReference>
<dbReference type="Gene3D" id="1.25.40.10">
    <property type="entry name" value="Tetratricopeptide repeat domain"/>
    <property type="match status" value="4"/>
</dbReference>
<dbReference type="PANTHER" id="PTHR47926">
    <property type="entry name" value="PENTATRICOPEPTIDE REPEAT-CONTAINING PROTEIN"/>
    <property type="match status" value="1"/>
</dbReference>
<feature type="region of interest" description="Disordered" evidence="5">
    <location>
        <begin position="1"/>
        <end position="25"/>
    </location>
</feature>
<evidence type="ECO:0000256" key="4">
    <source>
        <dbReference type="PROSITE-ProRule" id="PRU00708"/>
    </source>
</evidence>
<dbReference type="SUPFAM" id="SSF47459">
    <property type="entry name" value="HLH, helix-loop-helix DNA-binding domain"/>
    <property type="match status" value="1"/>
</dbReference>
<dbReference type="FunFam" id="1.25.40.10:FF:000031">
    <property type="entry name" value="Pentatricopeptide repeat-containing protein mitochondrial"/>
    <property type="match status" value="1"/>
</dbReference>
<dbReference type="EMBL" id="KI393980">
    <property type="protein sequence ID" value="ERN05798.1"/>
    <property type="molecule type" value="Genomic_DNA"/>
</dbReference>
<protein>
    <recommendedName>
        <fullName evidence="6">BHLH domain-containing protein</fullName>
    </recommendedName>
</protein>
<dbReference type="Pfam" id="PF01535">
    <property type="entry name" value="PPR"/>
    <property type="match status" value="3"/>
</dbReference>
<dbReference type="AlphaFoldDB" id="W1PCX3"/>
<evidence type="ECO:0000256" key="2">
    <source>
        <dbReference type="ARBA" id="ARBA00023015"/>
    </source>
</evidence>
<dbReference type="CDD" id="cd18919">
    <property type="entry name" value="bHLH_AtBPE_like"/>
    <property type="match status" value="1"/>
</dbReference>
<evidence type="ECO:0000256" key="1">
    <source>
        <dbReference type="ARBA" id="ARBA00022737"/>
    </source>
</evidence>
<keyword evidence="3" id="KW-0804">Transcription</keyword>
<dbReference type="Gramene" id="ERN05798">
    <property type="protein sequence ID" value="ERN05798"/>
    <property type="gene ID" value="AMTR_s00006p00257020"/>
</dbReference>
<feature type="repeat" description="PPR" evidence="4">
    <location>
        <begin position="488"/>
        <end position="518"/>
    </location>
</feature>
<dbReference type="InterPro" id="IPR002885">
    <property type="entry name" value="PPR_rpt"/>
</dbReference>
<dbReference type="InterPro" id="IPR011990">
    <property type="entry name" value="TPR-like_helical_dom_sf"/>
</dbReference>
<dbReference type="Pfam" id="PF13041">
    <property type="entry name" value="PPR_2"/>
    <property type="match status" value="4"/>
</dbReference>
<organism evidence="7 8">
    <name type="scientific">Amborella trichopoda</name>
    <dbReference type="NCBI Taxonomy" id="13333"/>
    <lineage>
        <taxon>Eukaryota</taxon>
        <taxon>Viridiplantae</taxon>
        <taxon>Streptophyta</taxon>
        <taxon>Embryophyta</taxon>
        <taxon>Tracheophyta</taxon>
        <taxon>Spermatophyta</taxon>
        <taxon>Magnoliopsida</taxon>
        <taxon>Amborellales</taxon>
        <taxon>Amborellaceae</taxon>
        <taxon>Amborella</taxon>
    </lineage>
</organism>
<evidence type="ECO:0000313" key="8">
    <source>
        <dbReference type="Proteomes" id="UP000017836"/>
    </source>
</evidence>
<evidence type="ECO:0000313" key="7">
    <source>
        <dbReference type="EMBL" id="ERN05798.1"/>
    </source>
</evidence>
<dbReference type="GO" id="GO:0046983">
    <property type="term" value="F:protein dimerization activity"/>
    <property type="evidence" value="ECO:0007669"/>
    <property type="project" value="InterPro"/>
</dbReference>
<reference evidence="8" key="1">
    <citation type="journal article" date="2013" name="Science">
        <title>The Amborella genome and the evolution of flowering plants.</title>
        <authorList>
            <consortium name="Amborella Genome Project"/>
        </authorList>
    </citation>
    <scope>NUCLEOTIDE SEQUENCE [LARGE SCALE GENOMIC DNA]</scope>
</reference>
<dbReference type="OMA" id="FAVMEVR"/>
<feature type="region of interest" description="Disordered" evidence="5">
    <location>
        <begin position="191"/>
        <end position="212"/>
    </location>
</feature>
<dbReference type="PROSITE" id="PS50888">
    <property type="entry name" value="BHLH"/>
    <property type="match status" value="1"/>
</dbReference>
<feature type="compositionally biased region" description="Polar residues" evidence="5">
    <location>
        <begin position="309"/>
        <end position="321"/>
    </location>
</feature>
<dbReference type="PROSITE" id="PS51375">
    <property type="entry name" value="PPR"/>
    <property type="match status" value="5"/>
</dbReference>
<feature type="region of interest" description="Disordered" evidence="5">
    <location>
        <begin position="246"/>
        <end position="338"/>
    </location>
</feature>
<dbReference type="InterPro" id="IPR036638">
    <property type="entry name" value="HLH_DNA-bd_sf"/>
</dbReference>
<dbReference type="FunFam" id="1.25.40.10:FF:000442">
    <property type="entry name" value="Pentatricopeptide repeat-containing protein At3g49710"/>
    <property type="match status" value="2"/>
</dbReference>
<dbReference type="Pfam" id="PF12854">
    <property type="entry name" value="PPR_1"/>
    <property type="match status" value="1"/>
</dbReference>
<dbReference type="FunFam" id="1.25.40.10:FF:000284">
    <property type="entry name" value="Pentatricopeptide repeat-containing protein"/>
    <property type="match status" value="1"/>
</dbReference>
<feature type="compositionally biased region" description="Basic and acidic residues" evidence="5">
    <location>
        <begin position="322"/>
        <end position="338"/>
    </location>
</feature>
<feature type="compositionally biased region" description="Basic and acidic residues" evidence="5">
    <location>
        <begin position="196"/>
        <end position="205"/>
    </location>
</feature>
<dbReference type="HOGENOM" id="CLU_306830_0_0_1"/>
<gene>
    <name evidence="7" type="ORF">AMTR_s00006p00257020</name>
</gene>
<evidence type="ECO:0000256" key="5">
    <source>
        <dbReference type="SAM" id="MobiDB-lite"/>
    </source>
</evidence>
<dbReference type="Pfam" id="PF00010">
    <property type="entry name" value="HLH"/>
    <property type="match status" value="1"/>
</dbReference>
<evidence type="ECO:0000259" key="6">
    <source>
        <dbReference type="PROSITE" id="PS50888"/>
    </source>
</evidence>
<dbReference type="Proteomes" id="UP000017836">
    <property type="component" value="Unassembled WGS sequence"/>
</dbReference>
<dbReference type="GO" id="GO:0009451">
    <property type="term" value="P:RNA modification"/>
    <property type="evidence" value="ECO:0000318"/>
    <property type="project" value="GO_Central"/>
</dbReference>
<sequence length="965" mass="107038">MDSSDKDKFGLDKGNTDHLDYPSSTAPPMWRFPIPPLNMVSSDNPHIWDSHSTMAHNLTFHENSLQTSSSSLNATAMREIVSGSPKLATEGEIGVERGFEMGWNPLNSMPKGGLFIPTGGPIAPQTLAQFSTDSAFVERAARFSCFNGNFSDIITPFSVPDVMSYTKNGGLQNQMPEILNHNTVTLASNGAQTENNKMDGAEASREISSSRPLDTSIEACETNFGGMLMASAQKNGDEEREAIGATNNESDGAEFSGGQDERPSSVENASMSRTLKKRKRSTQAEDQMEGALNASSDIPNESVDAKLSGDQNPNPNASKSAAKQEKDHSQNPDTPKEDYIHVRARRGQATNSHSLAERVRREKISERMKFLQDLVPGCNKVTGKAVMLDEIINYVQSLQRQVEHPPILSPQKPNLQTSMTNLSALLSSLLKQLPDPSKPHHGKKLHCLILKTVENTDTFVTNNLINLYAKSWNLSYARRVFDRMPHKNLISWNSMITGYSKWGFLREMENLFKLMPLRDGVSWNAVLSGYANWGDGKTAIKVYQEMLHNSQTPNRITFSLLLILSSKQFLEILGRQIHGQIIRIGFESNPFVTSPLIDMYVKCSNLEGARRVFDELSERNSVSYNTMITGYCKCGMVEEAKRIFNKMPERERDSVSWTTMITGYMQNGHSREALELFRGMKFADSASDQFTFGSVLTAIGALMALKQGKEIHAYIIRTNYQSNLFAGSALVDMYSKCGAIKSAETIFTQIPQKNVISWTAMLVGYAQNGFNEEAMRLFCELQRNGIEPDDYTLGSVISASASLASMEEGSQFHCKSVITGLNSFLTVANAIVTMYAKCGSIEEAQRMFAVMEVRDQVSWTALISGYAQQGNAKETIELYEKMLSTNLKPDGVTFIAVLSACSRGGLVELGIRYYDSMIKAHEINNFLNSKFSSLYRLSMMAVQMNLVYKAKHNSDVCDLCSVVVN</sequence>
<feature type="repeat" description="PPR" evidence="4">
    <location>
        <begin position="754"/>
        <end position="788"/>
    </location>
</feature>
<name>W1PCX3_AMBTC</name>
<dbReference type="InterPro" id="IPR046960">
    <property type="entry name" value="PPR_At4g14850-like_plant"/>
</dbReference>
<dbReference type="Gene3D" id="4.10.280.10">
    <property type="entry name" value="Helix-loop-helix DNA-binding domain"/>
    <property type="match status" value="1"/>
</dbReference>
<keyword evidence="8" id="KW-1185">Reference proteome</keyword>
<feature type="domain" description="BHLH" evidence="6">
    <location>
        <begin position="348"/>
        <end position="398"/>
    </location>
</feature>
<feature type="repeat" description="PPR" evidence="4">
    <location>
        <begin position="620"/>
        <end position="654"/>
    </location>
</feature>
<feature type="repeat" description="PPR" evidence="4">
    <location>
        <begin position="519"/>
        <end position="553"/>
    </location>
</feature>
<keyword evidence="1" id="KW-0677">Repeat</keyword>
<feature type="compositionally biased region" description="Basic and acidic residues" evidence="5">
    <location>
        <begin position="1"/>
        <end position="20"/>
    </location>
</feature>
<dbReference type="GO" id="GO:0003723">
    <property type="term" value="F:RNA binding"/>
    <property type="evidence" value="ECO:0000318"/>
    <property type="project" value="GO_Central"/>
</dbReference>
<dbReference type="SMART" id="SM00353">
    <property type="entry name" value="HLH"/>
    <property type="match status" value="1"/>
</dbReference>
<accession>W1PCX3</accession>
<dbReference type="NCBIfam" id="TIGR00756">
    <property type="entry name" value="PPR"/>
    <property type="match status" value="6"/>
</dbReference>
<dbReference type="InterPro" id="IPR011598">
    <property type="entry name" value="bHLH_dom"/>
</dbReference>